<accession>A0AAN9HZ06</accession>
<feature type="compositionally biased region" description="Pro residues" evidence="1">
    <location>
        <begin position="77"/>
        <end position="86"/>
    </location>
</feature>
<keyword evidence="3" id="KW-1185">Reference proteome</keyword>
<sequence>MRRRQKPISVCPRLVYHMEEKEGKLEPTTRQFRISSIVSKFEHHSPGSIKIRKGSETQHANEDIKLALLITVFALDPRPPNLPPETRPTKKKKKTKREYLE</sequence>
<dbReference type="Proteomes" id="UP001372338">
    <property type="component" value="Unassembled WGS sequence"/>
</dbReference>
<name>A0AAN9HZ06_CROPI</name>
<dbReference type="EMBL" id="JAYWIO010000005">
    <property type="protein sequence ID" value="KAK7259507.1"/>
    <property type="molecule type" value="Genomic_DNA"/>
</dbReference>
<protein>
    <submittedName>
        <fullName evidence="2">Uncharacterized protein</fullName>
    </submittedName>
</protein>
<feature type="compositionally biased region" description="Basic residues" evidence="1">
    <location>
        <begin position="89"/>
        <end position="101"/>
    </location>
</feature>
<reference evidence="2 3" key="1">
    <citation type="submission" date="2024-01" db="EMBL/GenBank/DDBJ databases">
        <title>The genomes of 5 underutilized Papilionoideae crops provide insights into root nodulation and disease resistanc.</title>
        <authorList>
            <person name="Yuan L."/>
        </authorList>
    </citation>
    <scope>NUCLEOTIDE SEQUENCE [LARGE SCALE GENOMIC DNA]</scope>
    <source>
        <strain evidence="2">ZHUSHIDOU_FW_LH</strain>
        <tissue evidence="2">Leaf</tissue>
    </source>
</reference>
<organism evidence="2 3">
    <name type="scientific">Crotalaria pallida</name>
    <name type="common">Smooth rattlebox</name>
    <name type="synonym">Crotalaria striata</name>
    <dbReference type="NCBI Taxonomy" id="3830"/>
    <lineage>
        <taxon>Eukaryota</taxon>
        <taxon>Viridiplantae</taxon>
        <taxon>Streptophyta</taxon>
        <taxon>Embryophyta</taxon>
        <taxon>Tracheophyta</taxon>
        <taxon>Spermatophyta</taxon>
        <taxon>Magnoliopsida</taxon>
        <taxon>eudicotyledons</taxon>
        <taxon>Gunneridae</taxon>
        <taxon>Pentapetalae</taxon>
        <taxon>rosids</taxon>
        <taxon>fabids</taxon>
        <taxon>Fabales</taxon>
        <taxon>Fabaceae</taxon>
        <taxon>Papilionoideae</taxon>
        <taxon>50 kb inversion clade</taxon>
        <taxon>genistoids sensu lato</taxon>
        <taxon>core genistoids</taxon>
        <taxon>Crotalarieae</taxon>
        <taxon>Crotalaria</taxon>
    </lineage>
</organism>
<proteinExistence type="predicted"/>
<comment type="caution">
    <text evidence="2">The sequence shown here is derived from an EMBL/GenBank/DDBJ whole genome shotgun (WGS) entry which is preliminary data.</text>
</comment>
<feature type="region of interest" description="Disordered" evidence="1">
    <location>
        <begin position="76"/>
        <end position="101"/>
    </location>
</feature>
<evidence type="ECO:0000313" key="3">
    <source>
        <dbReference type="Proteomes" id="UP001372338"/>
    </source>
</evidence>
<gene>
    <name evidence="2" type="ORF">RIF29_25115</name>
</gene>
<evidence type="ECO:0000313" key="2">
    <source>
        <dbReference type="EMBL" id="KAK7259507.1"/>
    </source>
</evidence>
<dbReference type="AlphaFoldDB" id="A0AAN9HZ06"/>
<evidence type="ECO:0000256" key="1">
    <source>
        <dbReference type="SAM" id="MobiDB-lite"/>
    </source>
</evidence>